<dbReference type="GO" id="GO:0030975">
    <property type="term" value="F:thiamine binding"/>
    <property type="evidence" value="ECO:0007669"/>
    <property type="project" value="InterPro"/>
</dbReference>
<dbReference type="InterPro" id="IPR007373">
    <property type="entry name" value="Thiamin_PyroPKinase_B1-bd"/>
</dbReference>
<dbReference type="RefSeq" id="WP_081184442.1">
    <property type="nucleotide sequence ID" value="NZ_MJEA01000012.1"/>
</dbReference>
<dbReference type="PANTHER" id="PTHR41299:SF1">
    <property type="entry name" value="THIAMINE PYROPHOSPHOKINASE"/>
    <property type="match status" value="1"/>
</dbReference>
<dbReference type="EC" id="2.7.6.2" evidence="5"/>
<dbReference type="Proteomes" id="UP000192477">
    <property type="component" value="Unassembled WGS sequence"/>
</dbReference>
<evidence type="ECO:0000256" key="2">
    <source>
        <dbReference type="ARBA" id="ARBA00022741"/>
    </source>
</evidence>
<name>A0A1V8YU22_9ENTE</name>
<keyword evidence="1" id="KW-0808">Transferase</keyword>
<dbReference type="InterPro" id="IPR006282">
    <property type="entry name" value="Thi_PPkinase"/>
</dbReference>
<dbReference type="GO" id="GO:0004788">
    <property type="term" value="F:thiamine diphosphokinase activity"/>
    <property type="evidence" value="ECO:0007669"/>
    <property type="project" value="UniProtKB-UniRule"/>
</dbReference>
<dbReference type="InterPro" id="IPR053149">
    <property type="entry name" value="TPK"/>
</dbReference>
<reference evidence="7 8" key="1">
    <citation type="journal article" date="2017" name="BMC Microbiol.">
        <title>Comparative genomics of Enterococcus spp. isolated from bovine feces.</title>
        <authorList>
            <person name="Beukers A.G."/>
            <person name="Zaheer R."/>
            <person name="Goji N."/>
            <person name="Amoako K.K."/>
            <person name="Chaves A.V."/>
            <person name="Ward M.P."/>
            <person name="McAllister T.A."/>
        </authorList>
    </citation>
    <scope>NUCLEOTIDE SEQUENCE [LARGE SCALE GENOMIC DNA]</scope>
    <source>
        <strain evidence="7 8">F1129D 143</strain>
    </source>
</reference>
<sequence>MQVLLVAGGSPENWPQELKKSYDCYIGVDRGSWNLLQHDFPLDLAIGDFDSLSVKEKAVIKKEATHFIQAPAEKDDTDTQLGLKKAIELYPKATITIIGATGGRLDHLLANLWLPLEPRFKPYAQNLIIWDNQNYVTYYLPGEHVITQIPEMSYLAYCCLTPVKELTIKNSKYELETTDVLQATSYASNEFTSNTATFSFTSGMVSVIQSKD</sequence>
<keyword evidence="4" id="KW-0067">ATP-binding</keyword>
<dbReference type="GO" id="GO:0006772">
    <property type="term" value="P:thiamine metabolic process"/>
    <property type="evidence" value="ECO:0007669"/>
    <property type="project" value="UniProtKB-UniRule"/>
</dbReference>
<keyword evidence="3 7" id="KW-0418">Kinase</keyword>
<evidence type="ECO:0000256" key="1">
    <source>
        <dbReference type="ARBA" id="ARBA00022679"/>
    </source>
</evidence>
<dbReference type="EMBL" id="MJEA01000012">
    <property type="protein sequence ID" value="OQO69037.1"/>
    <property type="molecule type" value="Genomic_DNA"/>
</dbReference>
<protein>
    <recommendedName>
        <fullName evidence="5">Thiamine diphosphokinase</fullName>
        <ecNumber evidence="5">2.7.6.2</ecNumber>
    </recommendedName>
</protein>
<dbReference type="STRING" id="112904.BH747_10665"/>
<gene>
    <name evidence="7" type="ORF">BH747_10665</name>
</gene>
<evidence type="ECO:0000256" key="5">
    <source>
        <dbReference type="NCBIfam" id="TIGR01378"/>
    </source>
</evidence>
<feature type="domain" description="Thiamin pyrophosphokinase thiamin-binding" evidence="6">
    <location>
        <begin position="142"/>
        <end position="204"/>
    </location>
</feature>
<evidence type="ECO:0000256" key="4">
    <source>
        <dbReference type="ARBA" id="ARBA00022840"/>
    </source>
</evidence>
<dbReference type="OrthoDB" id="9804377at2"/>
<dbReference type="NCBIfam" id="TIGR01378">
    <property type="entry name" value="thi_PPkinase"/>
    <property type="match status" value="1"/>
</dbReference>
<dbReference type="CDD" id="cd07995">
    <property type="entry name" value="TPK"/>
    <property type="match status" value="1"/>
</dbReference>
<dbReference type="GO" id="GO:0009229">
    <property type="term" value="P:thiamine diphosphate biosynthetic process"/>
    <property type="evidence" value="ECO:0007669"/>
    <property type="project" value="InterPro"/>
</dbReference>
<dbReference type="SUPFAM" id="SSF63999">
    <property type="entry name" value="Thiamin pyrophosphokinase, catalytic domain"/>
    <property type="match status" value="1"/>
</dbReference>
<dbReference type="Gene3D" id="3.40.50.10240">
    <property type="entry name" value="Thiamin pyrophosphokinase, catalytic domain"/>
    <property type="match status" value="1"/>
</dbReference>
<evidence type="ECO:0000313" key="8">
    <source>
        <dbReference type="Proteomes" id="UP000192477"/>
    </source>
</evidence>
<dbReference type="GO" id="GO:0005524">
    <property type="term" value="F:ATP binding"/>
    <property type="evidence" value="ECO:0007669"/>
    <property type="project" value="UniProtKB-KW"/>
</dbReference>
<organism evidence="7 8">
    <name type="scientific">Enterococcus villorum</name>
    <dbReference type="NCBI Taxonomy" id="112904"/>
    <lineage>
        <taxon>Bacteria</taxon>
        <taxon>Bacillati</taxon>
        <taxon>Bacillota</taxon>
        <taxon>Bacilli</taxon>
        <taxon>Lactobacillales</taxon>
        <taxon>Enterococcaceae</taxon>
        <taxon>Enterococcus</taxon>
    </lineage>
</organism>
<dbReference type="GO" id="GO:0016301">
    <property type="term" value="F:kinase activity"/>
    <property type="evidence" value="ECO:0007669"/>
    <property type="project" value="UniProtKB-KW"/>
</dbReference>
<dbReference type="Pfam" id="PF04263">
    <property type="entry name" value="TPK_catalytic"/>
    <property type="match status" value="1"/>
</dbReference>
<proteinExistence type="predicted"/>
<dbReference type="SMART" id="SM00983">
    <property type="entry name" value="TPK_B1_binding"/>
    <property type="match status" value="1"/>
</dbReference>
<dbReference type="InterPro" id="IPR007371">
    <property type="entry name" value="TPK_catalytic"/>
</dbReference>
<comment type="caution">
    <text evidence="7">The sequence shown here is derived from an EMBL/GenBank/DDBJ whole genome shotgun (WGS) entry which is preliminary data.</text>
</comment>
<evidence type="ECO:0000256" key="3">
    <source>
        <dbReference type="ARBA" id="ARBA00022777"/>
    </source>
</evidence>
<evidence type="ECO:0000313" key="7">
    <source>
        <dbReference type="EMBL" id="OQO69037.1"/>
    </source>
</evidence>
<dbReference type="Pfam" id="PF04265">
    <property type="entry name" value="TPK_B1_binding"/>
    <property type="match status" value="1"/>
</dbReference>
<keyword evidence="2" id="KW-0547">Nucleotide-binding</keyword>
<evidence type="ECO:0000259" key="6">
    <source>
        <dbReference type="SMART" id="SM00983"/>
    </source>
</evidence>
<accession>A0A1V8YU22</accession>
<dbReference type="InterPro" id="IPR036759">
    <property type="entry name" value="TPK_catalytic_sf"/>
</dbReference>
<dbReference type="AlphaFoldDB" id="A0A1V8YU22"/>
<dbReference type="PANTHER" id="PTHR41299">
    <property type="entry name" value="THIAMINE PYROPHOSPHOKINASE"/>
    <property type="match status" value="1"/>
</dbReference>